<dbReference type="AlphaFoldDB" id="A0A183K2Y4"/>
<reference evidence="1 2" key="2">
    <citation type="submission" date="2018-11" db="EMBL/GenBank/DDBJ databases">
        <authorList>
            <consortium name="Pathogen Informatics"/>
        </authorList>
    </citation>
    <scope>NUCLEOTIDE SEQUENCE [LARGE SCALE GENOMIC DNA]</scope>
    <source>
        <strain evidence="1">Dakar</strain>
        <strain evidence="2">Dakar, Senegal</strain>
    </source>
</reference>
<evidence type="ECO:0000313" key="2">
    <source>
        <dbReference type="Proteomes" id="UP000279833"/>
    </source>
</evidence>
<name>A0A183K2Y4_9TREM</name>
<keyword evidence="2" id="KW-1185">Reference proteome</keyword>
<reference evidence="3" key="1">
    <citation type="submission" date="2016-06" db="UniProtKB">
        <authorList>
            <consortium name="WormBaseParasite"/>
        </authorList>
    </citation>
    <scope>IDENTIFICATION</scope>
</reference>
<proteinExistence type="predicted"/>
<sequence length="41" mass="4714">MANLQFHMRPSSLHSHIADYCIQYICRVVNEIAQPKSLGLK</sequence>
<protein>
    <submittedName>
        <fullName evidence="1 3">Uncharacterized protein</fullName>
    </submittedName>
</protein>
<dbReference type="WBParaSite" id="SCUD_0000934801-mRNA-1">
    <property type="protein sequence ID" value="SCUD_0000934801-mRNA-1"/>
    <property type="gene ID" value="SCUD_0000934801"/>
</dbReference>
<accession>A0A183K2Y4</accession>
<dbReference type="EMBL" id="UZAK01033181">
    <property type="protein sequence ID" value="VDP35206.1"/>
    <property type="molecule type" value="Genomic_DNA"/>
</dbReference>
<gene>
    <name evidence="1" type="ORF">SCUD_LOCUS9348</name>
</gene>
<evidence type="ECO:0000313" key="3">
    <source>
        <dbReference type="WBParaSite" id="SCUD_0000934801-mRNA-1"/>
    </source>
</evidence>
<evidence type="ECO:0000313" key="1">
    <source>
        <dbReference type="EMBL" id="VDP35206.1"/>
    </source>
</evidence>
<organism evidence="3">
    <name type="scientific">Schistosoma curassoni</name>
    <dbReference type="NCBI Taxonomy" id="6186"/>
    <lineage>
        <taxon>Eukaryota</taxon>
        <taxon>Metazoa</taxon>
        <taxon>Spiralia</taxon>
        <taxon>Lophotrochozoa</taxon>
        <taxon>Platyhelminthes</taxon>
        <taxon>Trematoda</taxon>
        <taxon>Digenea</taxon>
        <taxon>Strigeidida</taxon>
        <taxon>Schistosomatoidea</taxon>
        <taxon>Schistosomatidae</taxon>
        <taxon>Schistosoma</taxon>
    </lineage>
</organism>
<dbReference type="Proteomes" id="UP000279833">
    <property type="component" value="Unassembled WGS sequence"/>
</dbReference>